<dbReference type="AlphaFoldDB" id="A0A2M7FZ90"/>
<name>A0A2M7FZ90_9BACT</name>
<evidence type="ECO:0000313" key="2">
    <source>
        <dbReference type="Proteomes" id="UP000231019"/>
    </source>
</evidence>
<proteinExistence type="predicted"/>
<dbReference type="Gene3D" id="3.40.50.150">
    <property type="entry name" value="Vaccinia Virus protein VP39"/>
    <property type="match status" value="1"/>
</dbReference>
<dbReference type="InterPro" id="IPR029063">
    <property type="entry name" value="SAM-dependent_MTases_sf"/>
</dbReference>
<sequence>MDILSYLNGIRFEGYSPMTYPSQGDAEAWEWEQTLLPEEDTETKQLLAPLKQIPKLSSFAIAALIHEMVRQMPPEQCFLNIGTWYGYTFLAGLLGNPDKICIGVDNFSNLIISNQNLYLPPSNPEPHFRAWFERLRSPLHAFYSMEFRDYFKNFHINQPIGLYFYDADHAYQAQYEGLLMADPYLAPGAWVLVDDINETAPYAATHQFLKDQGGKYQLLFEQKTCNNGHPSFWNGLMLLQKQG</sequence>
<dbReference type="SUPFAM" id="SSF53335">
    <property type="entry name" value="S-adenosyl-L-methionine-dependent methyltransferases"/>
    <property type="match status" value="1"/>
</dbReference>
<evidence type="ECO:0008006" key="3">
    <source>
        <dbReference type="Google" id="ProtNLM"/>
    </source>
</evidence>
<protein>
    <recommendedName>
        <fullName evidence="3">Class I SAM-dependent methyltransferase</fullName>
    </recommendedName>
</protein>
<dbReference type="Pfam" id="PF13578">
    <property type="entry name" value="Methyltransf_24"/>
    <property type="match status" value="1"/>
</dbReference>
<dbReference type="Proteomes" id="UP000231019">
    <property type="component" value="Unassembled WGS sequence"/>
</dbReference>
<evidence type="ECO:0000313" key="1">
    <source>
        <dbReference type="EMBL" id="PIW14714.1"/>
    </source>
</evidence>
<reference evidence="1 2" key="1">
    <citation type="submission" date="2017-09" db="EMBL/GenBank/DDBJ databases">
        <title>Depth-based differentiation of microbial function through sediment-hosted aquifers and enrichment of novel symbionts in the deep terrestrial subsurface.</title>
        <authorList>
            <person name="Probst A.J."/>
            <person name="Ladd B."/>
            <person name="Jarett J.K."/>
            <person name="Geller-Mcgrath D.E."/>
            <person name="Sieber C.M."/>
            <person name="Emerson J.B."/>
            <person name="Anantharaman K."/>
            <person name="Thomas B.C."/>
            <person name="Malmstrom R."/>
            <person name="Stieglmeier M."/>
            <person name="Klingl A."/>
            <person name="Woyke T."/>
            <person name="Ryan C.M."/>
            <person name="Banfield J.F."/>
        </authorList>
    </citation>
    <scope>NUCLEOTIDE SEQUENCE [LARGE SCALE GENOMIC DNA]</scope>
    <source>
        <strain evidence="1">CG17_big_fil_post_rev_8_21_14_2_50_48_46</strain>
    </source>
</reference>
<organism evidence="1 2">
    <name type="scientific">bacterium (Candidatus Blackallbacteria) CG17_big_fil_post_rev_8_21_14_2_50_48_46</name>
    <dbReference type="NCBI Taxonomy" id="2014261"/>
    <lineage>
        <taxon>Bacteria</taxon>
        <taxon>Candidatus Blackallbacteria</taxon>
    </lineage>
</organism>
<gene>
    <name evidence="1" type="ORF">COW36_20115</name>
</gene>
<dbReference type="EMBL" id="PFFQ01000056">
    <property type="protein sequence ID" value="PIW14714.1"/>
    <property type="molecule type" value="Genomic_DNA"/>
</dbReference>
<comment type="caution">
    <text evidence="1">The sequence shown here is derived from an EMBL/GenBank/DDBJ whole genome shotgun (WGS) entry which is preliminary data.</text>
</comment>
<accession>A0A2M7FZ90</accession>